<comment type="caution">
    <text evidence="11">The sequence shown here is derived from an EMBL/GenBank/DDBJ whole genome shotgun (WGS) entry which is preliminary data.</text>
</comment>
<dbReference type="SMART" id="SM01294">
    <property type="entry name" value="PKS_PP_betabranch"/>
    <property type="match status" value="1"/>
</dbReference>
<dbReference type="Pfam" id="PF21089">
    <property type="entry name" value="PKS_DH_N"/>
    <property type="match status" value="1"/>
</dbReference>
<dbReference type="GO" id="GO:0005886">
    <property type="term" value="C:plasma membrane"/>
    <property type="evidence" value="ECO:0007669"/>
    <property type="project" value="TreeGrafter"/>
</dbReference>
<feature type="active site" description="Proton donor; for dehydratase activity" evidence="6">
    <location>
        <position position="1124"/>
    </location>
</feature>
<dbReference type="SUPFAM" id="SSF55048">
    <property type="entry name" value="Probable ACP-binding domain of malonyl-CoA ACP transacylase"/>
    <property type="match status" value="1"/>
</dbReference>
<dbReference type="InterPro" id="IPR020807">
    <property type="entry name" value="PKS_DH"/>
</dbReference>
<dbReference type="SUPFAM" id="SSF50129">
    <property type="entry name" value="GroES-like"/>
    <property type="match status" value="1"/>
</dbReference>
<dbReference type="SUPFAM" id="SSF52151">
    <property type="entry name" value="FabD/lysophospholipase-like"/>
    <property type="match status" value="1"/>
</dbReference>
<dbReference type="SMART" id="SM00827">
    <property type="entry name" value="PKS_AT"/>
    <property type="match status" value="1"/>
</dbReference>
<proteinExistence type="predicted"/>
<dbReference type="InterPro" id="IPR016039">
    <property type="entry name" value="Thiolase-like"/>
</dbReference>
<dbReference type="InterPro" id="IPR042104">
    <property type="entry name" value="PKS_dehydratase_sf"/>
</dbReference>
<dbReference type="SMART" id="SM00829">
    <property type="entry name" value="PKS_ER"/>
    <property type="match status" value="1"/>
</dbReference>
<evidence type="ECO:0000256" key="1">
    <source>
        <dbReference type="ARBA" id="ARBA00022450"/>
    </source>
</evidence>
<dbReference type="Gene3D" id="3.90.180.10">
    <property type="entry name" value="Medium-chain alcohol dehydrogenases, catalytic domain"/>
    <property type="match status" value="1"/>
</dbReference>
<dbReference type="Gene3D" id="3.40.50.720">
    <property type="entry name" value="NAD(P)-binding Rossmann-like Domain"/>
    <property type="match status" value="2"/>
</dbReference>
<dbReference type="OrthoDB" id="5476655at2"/>
<dbReference type="InterPro" id="IPR006162">
    <property type="entry name" value="Ppantetheine_attach_site"/>
</dbReference>
<keyword evidence="3" id="KW-0808">Transferase</keyword>
<dbReference type="InterPro" id="IPR036736">
    <property type="entry name" value="ACP-like_sf"/>
</dbReference>
<evidence type="ECO:0000256" key="2">
    <source>
        <dbReference type="ARBA" id="ARBA00022553"/>
    </source>
</evidence>
<dbReference type="InterPro" id="IPR014031">
    <property type="entry name" value="Ketoacyl_synth_C"/>
</dbReference>
<dbReference type="InterPro" id="IPR057326">
    <property type="entry name" value="KR_dom"/>
</dbReference>
<dbReference type="InterPro" id="IPR009081">
    <property type="entry name" value="PP-bd_ACP"/>
</dbReference>
<dbReference type="InterPro" id="IPR011032">
    <property type="entry name" value="GroES-like_sf"/>
</dbReference>
<dbReference type="Pfam" id="PF08659">
    <property type="entry name" value="KR"/>
    <property type="match status" value="1"/>
</dbReference>
<dbReference type="InterPro" id="IPR013968">
    <property type="entry name" value="PKS_KR"/>
</dbReference>
<dbReference type="SUPFAM" id="SSF47336">
    <property type="entry name" value="ACP-like"/>
    <property type="match status" value="1"/>
</dbReference>
<feature type="domain" description="Ketosynthase family 3 (KS3)" evidence="9">
    <location>
        <begin position="36"/>
        <end position="456"/>
    </location>
</feature>
<dbReference type="InterPro" id="IPR020841">
    <property type="entry name" value="PKS_Beta-ketoAc_synthase_dom"/>
</dbReference>
<sequence>MSGSASVDEYRARLREALAVINDLKARVQAAERARVEPIAILGMGCRFPGGGEGPEAFREALRRGVDAVREIPATRWPAWMVPKDRPEVRHAALLDDIDGFDAAFFGISPREAQSLDPQQRLLLEVVWEALEDGGQRPDALMGSRTGVFVGIGTLDYQQRIVSVGPGALDTYSATGNLGSTAGGRLAFTLGLVGPCITVDTACSSSLVATHLACQSLRSGECDVAIVAGANALVSPFTMTMLSHMRALSPDGRCKTFDARANGYVRGEGCGVVILKRASDARRDGDRIRALIRGSAVNQDGRSTGLTTPNVLSQQALLQQALANARLTPSQIGFIEAHGTGTPLGDPIELDALRAVFGEPRPDGSTCVIGAVKTNIGHLEGAAGIAGLIKAALALEYEEIPGNLHFRVLNPRCDIEGTPFVLPTGPVPWKRGMAPRFAGISSFGISGTNAHVILEEAPIEPEPTRPSPPVGPFLLPLSAKSSGALLALSKKYAAWIGSKSEEALSDVTQTASERRAHHEYRLAVVGRTSAEVAEALASYADGQVRPGVAQGRVPVQGAPKVVFVFPGQGSQWLGMGRQLLAEDLAFRQALEACDAAIRAEVGFSVLAELAADEASARLGDMAVVQPLLFAIEVALVATWRSFGVEPDVVVGHSMGEVAAAHVAGILSLADAAKVICRRSRLLKRVSGKGAMALVELTMAEAEQALGTRAARLGIAAQNGPRSTVLSGNADALEEVLAELGKRGVFFRRVKVDVASHSPEVDPLLGELREALAEVRPGPAAISMRSTVTGGLLAGPELDAGYWVRNLREPVRLSQVTSALLGASPCVFVEISPHPILVASIEENLHEANREGAAIASLRRESNERRAMLEALAALYTHGVSVRSAPLDAARRPIVPLPSYPFQHERYWIEIGERRGRAAAAAGAHPLLGARVSPAAAPEIHCWEVWIDVKSFPYLADHRVQGEIVFPGAGYVEMALAAAAEVLGENAALLEDLSFEQMLALPSEGGRVVQVTLIQEGGGAARVVIASREEGATTWVTHAQGKLRVASASAVEVESRRAVEERCPTLFEGVEHYARMEARGLSYGERFQGVVRGRMGEGEVVASVQMPAGLDGDAEGHRLMPALLDACFQAAAWAIGSWVSGKEPFVPVSVSRVSAHGRLGRAVWVHARLLGGERDGAPRLSLRVMDERGALRVEIGELRLQRLLSSAEQARDPLEGCSYVVEWRRKDLERRQAPAVAAASGAWLVITDAGGRGEAIARLLRERGDACVEVARGPGRERLGPSEYRIDVTDPDALRWMLAEAFGGQRACRGVVCMQALDAAPWKDTTADSLGADLRGGLLGTLRVTQAILRHGFRDRPKLFLVTCGAQAAGRDARSLAVSQSPLWGFGRTLAIENPELECTRIDLPAQPGEDDAARLLYEVVEGDGEDEIALRSEGRYVARLVRADLSAKATEEAATRREPAAGRPFRLEIPEPGVLDRFTLRPVTRRQPSRGEVEIEVEAAGLNFIDVLKAMGIYPGMDGTAPLLGGECAGRIVAVGEGVEGLHPGQEVIAAVMGAFATHVVAKAAFVVPKPPGLSFEQAAAIPGVFTTVHYALRDVGRARRGERILVHSATGGTGLAAIVVARALGLEVFATAGSEERRAYLRAMGIEHVMDSRSLGFADEIMRTTRGAGVDLVLNSLTGEAIVKGLEVLAPYGRFLELGKRDIYDNHRLGLLPFKKSLSYTAIDLAGMSVDAPDTYARLLREVVASLEDGTYAPLPIEVLPVSHADEAFRRMAQARHIGKLVVRMRDAEAQVDATRASAVAVRGDATYLLTGGLGGLGLSLSQWLVDRGARHLALVGRSEPSEEARQILQSMRDAGADVRTFRVDVSNRAAVEGLIEAVERDMPPLRGIVHAAAVLADRTVVEMGEAELFLPLAPKVLGAWNLHAATRGRGLDMFVLYSSAAGLLGNPGQASYAAGNVFMDALARARVAEGLPGMSIQWGPFADVGLAAAEDKRGKRLATRGIESLTPEEGTRLFGRLLERSFAEIGLFKLSMRQWLEFYPQASGLSFFSDLEREGDKHGPEKPSGFREAIVQAGAAERTSMLEAHVIEQIARVLRMDASRIDRRAPFASLGMDSLTSLELRNRLEASLGERLSAALLFTYSTPAALAVHLIERMGPSSPAAPVVAEVPPAPAPALARDEVAEGTIDDDILSAFDASLLRVKAENLR</sequence>
<dbReference type="PANTHER" id="PTHR43775">
    <property type="entry name" value="FATTY ACID SYNTHASE"/>
    <property type="match status" value="1"/>
</dbReference>
<feature type="active site" description="Proton acceptor; for dehydratase activity" evidence="6">
    <location>
        <position position="957"/>
    </location>
</feature>
<dbReference type="SMART" id="SM00822">
    <property type="entry name" value="PKS_KR"/>
    <property type="match status" value="1"/>
</dbReference>
<evidence type="ECO:0000259" key="8">
    <source>
        <dbReference type="PROSITE" id="PS50075"/>
    </source>
</evidence>
<dbReference type="SUPFAM" id="SSF53901">
    <property type="entry name" value="Thiolase-like"/>
    <property type="match status" value="1"/>
</dbReference>
<dbReference type="FunFam" id="3.40.366.10:FF:000002">
    <property type="entry name" value="Probable polyketide synthase 2"/>
    <property type="match status" value="1"/>
</dbReference>
<dbReference type="Gene3D" id="3.10.129.110">
    <property type="entry name" value="Polyketide synthase dehydratase"/>
    <property type="match status" value="1"/>
</dbReference>
<dbReference type="InterPro" id="IPR016036">
    <property type="entry name" value="Malonyl_transacylase_ACP-bd"/>
</dbReference>
<organism evidence="11 12">
    <name type="scientific">Polyangium fumosum</name>
    <dbReference type="NCBI Taxonomy" id="889272"/>
    <lineage>
        <taxon>Bacteria</taxon>
        <taxon>Pseudomonadati</taxon>
        <taxon>Myxococcota</taxon>
        <taxon>Polyangia</taxon>
        <taxon>Polyangiales</taxon>
        <taxon>Polyangiaceae</taxon>
        <taxon>Polyangium</taxon>
    </lineage>
</organism>
<dbReference type="InterPro" id="IPR013154">
    <property type="entry name" value="ADH-like_N"/>
</dbReference>
<evidence type="ECO:0000256" key="7">
    <source>
        <dbReference type="SAM" id="Coils"/>
    </source>
</evidence>
<gene>
    <name evidence="11" type="ORF">E8A74_00945</name>
</gene>
<dbReference type="Pfam" id="PF16197">
    <property type="entry name" value="KAsynt_C_assoc"/>
    <property type="match status" value="1"/>
</dbReference>
<dbReference type="GO" id="GO:0006633">
    <property type="term" value="P:fatty acid biosynthetic process"/>
    <property type="evidence" value="ECO:0007669"/>
    <property type="project" value="TreeGrafter"/>
</dbReference>
<dbReference type="Gene3D" id="3.40.47.10">
    <property type="match status" value="1"/>
</dbReference>
<dbReference type="GO" id="GO:0016491">
    <property type="term" value="F:oxidoreductase activity"/>
    <property type="evidence" value="ECO:0007669"/>
    <property type="project" value="InterPro"/>
</dbReference>
<dbReference type="PROSITE" id="PS00012">
    <property type="entry name" value="PHOSPHOPANTETHEINE"/>
    <property type="match status" value="1"/>
</dbReference>
<dbReference type="InterPro" id="IPR050091">
    <property type="entry name" value="PKS_NRPS_Biosynth_Enz"/>
</dbReference>
<dbReference type="SMART" id="SM00826">
    <property type="entry name" value="PKS_DH"/>
    <property type="match status" value="1"/>
</dbReference>
<dbReference type="CDD" id="cd00833">
    <property type="entry name" value="PKS"/>
    <property type="match status" value="1"/>
</dbReference>
<reference evidence="11 12" key="1">
    <citation type="submission" date="2019-04" db="EMBL/GenBank/DDBJ databases">
        <authorList>
            <person name="Li Y."/>
            <person name="Wang J."/>
        </authorList>
    </citation>
    <scope>NUCLEOTIDE SEQUENCE [LARGE SCALE GENOMIC DNA]</scope>
    <source>
        <strain evidence="11 12">DSM 14668</strain>
    </source>
</reference>
<keyword evidence="12" id="KW-1185">Reference proteome</keyword>
<keyword evidence="4" id="KW-0511">Multifunctional enzyme</keyword>
<dbReference type="GO" id="GO:0031177">
    <property type="term" value="F:phosphopantetheine binding"/>
    <property type="evidence" value="ECO:0007669"/>
    <property type="project" value="InterPro"/>
</dbReference>
<evidence type="ECO:0000313" key="11">
    <source>
        <dbReference type="EMBL" id="TKD13152.1"/>
    </source>
</evidence>
<dbReference type="InterPro" id="IPR036291">
    <property type="entry name" value="NAD(P)-bd_dom_sf"/>
</dbReference>
<keyword evidence="2" id="KW-0597">Phosphoprotein</keyword>
<comment type="function">
    <text evidence="5">Involved in production of the polyketide antibiotic thailandamide.</text>
</comment>
<evidence type="ECO:0000256" key="3">
    <source>
        <dbReference type="ARBA" id="ARBA00022679"/>
    </source>
</evidence>
<dbReference type="Pfam" id="PF13602">
    <property type="entry name" value="ADH_zinc_N_2"/>
    <property type="match status" value="1"/>
</dbReference>
<dbReference type="GO" id="GO:0071770">
    <property type="term" value="P:DIM/DIP cell wall layer assembly"/>
    <property type="evidence" value="ECO:0007669"/>
    <property type="project" value="TreeGrafter"/>
</dbReference>
<evidence type="ECO:0000259" key="9">
    <source>
        <dbReference type="PROSITE" id="PS52004"/>
    </source>
</evidence>
<dbReference type="InterPro" id="IPR001227">
    <property type="entry name" value="Ac_transferase_dom_sf"/>
</dbReference>
<protein>
    <submittedName>
        <fullName evidence="11">SDR family NAD(P)-dependent oxidoreductase</fullName>
    </submittedName>
</protein>
<evidence type="ECO:0000313" key="12">
    <source>
        <dbReference type="Proteomes" id="UP000309215"/>
    </source>
</evidence>
<feature type="region of interest" description="N-terminal hotdog fold" evidence="6">
    <location>
        <begin position="924"/>
        <end position="1049"/>
    </location>
</feature>
<evidence type="ECO:0000256" key="6">
    <source>
        <dbReference type="PROSITE-ProRule" id="PRU01363"/>
    </source>
</evidence>
<dbReference type="Pfam" id="PF00698">
    <property type="entry name" value="Acyl_transf_1"/>
    <property type="match status" value="1"/>
</dbReference>
<dbReference type="InterPro" id="IPR020843">
    <property type="entry name" value="ER"/>
</dbReference>
<dbReference type="PROSITE" id="PS52019">
    <property type="entry name" value="PKS_MFAS_DH"/>
    <property type="match status" value="1"/>
</dbReference>
<dbReference type="Gene3D" id="1.10.1200.10">
    <property type="entry name" value="ACP-like"/>
    <property type="match status" value="1"/>
</dbReference>
<dbReference type="InterPro" id="IPR016035">
    <property type="entry name" value="Acyl_Trfase/lysoPLipase"/>
</dbReference>
<dbReference type="FunFam" id="3.40.47.10:FF:000019">
    <property type="entry name" value="Polyketide synthase type I"/>
    <property type="match status" value="1"/>
</dbReference>
<dbReference type="InterPro" id="IPR049552">
    <property type="entry name" value="PKS_DH_N"/>
</dbReference>
<dbReference type="Pfam" id="PF00109">
    <property type="entry name" value="ketoacyl-synt"/>
    <property type="match status" value="1"/>
</dbReference>
<dbReference type="EMBL" id="SSMQ01000001">
    <property type="protein sequence ID" value="TKD13152.1"/>
    <property type="molecule type" value="Genomic_DNA"/>
</dbReference>
<keyword evidence="7" id="KW-0175">Coiled coil</keyword>
<dbReference type="Gene3D" id="3.40.366.10">
    <property type="entry name" value="Malonyl-Coenzyme A Acyl Carrier Protein, domain 2"/>
    <property type="match status" value="1"/>
</dbReference>
<dbReference type="InterPro" id="IPR049900">
    <property type="entry name" value="PKS_mFAS_DH"/>
</dbReference>
<dbReference type="InterPro" id="IPR014043">
    <property type="entry name" value="Acyl_transferase_dom"/>
</dbReference>
<dbReference type="GO" id="GO:0004312">
    <property type="term" value="F:fatty acid synthase activity"/>
    <property type="evidence" value="ECO:0007669"/>
    <property type="project" value="TreeGrafter"/>
</dbReference>
<keyword evidence="1" id="KW-0596">Phosphopantetheine</keyword>
<dbReference type="InterPro" id="IPR020806">
    <property type="entry name" value="PKS_PP-bd"/>
</dbReference>
<feature type="coiled-coil region" evidence="7">
    <location>
        <begin position="7"/>
        <end position="34"/>
    </location>
</feature>
<dbReference type="InterPro" id="IPR014030">
    <property type="entry name" value="Ketoacyl_synth_N"/>
</dbReference>
<feature type="domain" description="Carrier" evidence="8">
    <location>
        <begin position="2079"/>
        <end position="2156"/>
    </location>
</feature>
<dbReference type="Pfam" id="PF02801">
    <property type="entry name" value="Ketoacyl-synt_C"/>
    <property type="match status" value="1"/>
</dbReference>
<dbReference type="PROSITE" id="PS50075">
    <property type="entry name" value="CARRIER"/>
    <property type="match status" value="1"/>
</dbReference>
<dbReference type="InterPro" id="IPR032821">
    <property type="entry name" value="PKS_assoc"/>
</dbReference>
<dbReference type="FunFam" id="3.40.50.720:FF:000209">
    <property type="entry name" value="Polyketide synthase Pks12"/>
    <property type="match status" value="1"/>
</dbReference>
<dbReference type="Pfam" id="PF14765">
    <property type="entry name" value="PS-DH"/>
    <property type="match status" value="1"/>
</dbReference>
<dbReference type="SUPFAM" id="SSF51735">
    <property type="entry name" value="NAD(P)-binding Rossmann-fold domains"/>
    <property type="match status" value="3"/>
</dbReference>
<dbReference type="SMART" id="SM00825">
    <property type="entry name" value="PKS_KS"/>
    <property type="match status" value="1"/>
</dbReference>
<dbReference type="Gene3D" id="3.30.70.3290">
    <property type="match status" value="1"/>
</dbReference>
<dbReference type="SMART" id="SM00823">
    <property type="entry name" value="PKS_PP"/>
    <property type="match status" value="1"/>
</dbReference>
<dbReference type="CDD" id="cd05195">
    <property type="entry name" value="enoyl_red"/>
    <property type="match status" value="1"/>
</dbReference>
<dbReference type="InterPro" id="IPR049551">
    <property type="entry name" value="PKS_DH_C"/>
</dbReference>
<accession>A0A4U1JK65</accession>
<evidence type="ECO:0000259" key="10">
    <source>
        <dbReference type="PROSITE" id="PS52019"/>
    </source>
</evidence>
<evidence type="ECO:0000256" key="4">
    <source>
        <dbReference type="ARBA" id="ARBA00023268"/>
    </source>
</evidence>
<dbReference type="Proteomes" id="UP000309215">
    <property type="component" value="Unassembled WGS sequence"/>
</dbReference>
<name>A0A4U1JK65_9BACT</name>
<feature type="domain" description="PKS/mFAS DH" evidence="10">
    <location>
        <begin position="924"/>
        <end position="1208"/>
    </location>
</feature>
<dbReference type="RefSeq" id="WP_136926968.1">
    <property type="nucleotide sequence ID" value="NZ_SSMQ01000001.1"/>
</dbReference>
<dbReference type="Gene3D" id="3.40.50.11460">
    <property type="match status" value="1"/>
</dbReference>
<dbReference type="PROSITE" id="PS52004">
    <property type="entry name" value="KS3_2"/>
    <property type="match status" value="1"/>
</dbReference>
<evidence type="ECO:0000256" key="5">
    <source>
        <dbReference type="ARBA" id="ARBA00054155"/>
    </source>
</evidence>
<feature type="region of interest" description="C-terminal hotdog fold" evidence="6">
    <location>
        <begin position="1063"/>
        <end position="1208"/>
    </location>
</feature>
<dbReference type="Pfam" id="PF00550">
    <property type="entry name" value="PP-binding"/>
    <property type="match status" value="1"/>
</dbReference>
<dbReference type="GO" id="GO:0005737">
    <property type="term" value="C:cytoplasm"/>
    <property type="evidence" value="ECO:0007669"/>
    <property type="project" value="TreeGrafter"/>
</dbReference>
<dbReference type="PANTHER" id="PTHR43775:SF37">
    <property type="entry name" value="SI:DKEY-61P9.11"/>
    <property type="match status" value="1"/>
</dbReference>
<dbReference type="Pfam" id="PF08240">
    <property type="entry name" value="ADH_N"/>
    <property type="match status" value="1"/>
</dbReference>